<feature type="compositionally biased region" description="Low complexity" evidence="1">
    <location>
        <begin position="53"/>
        <end position="68"/>
    </location>
</feature>
<dbReference type="STRING" id="1353009.A0A1Y2ISJ0"/>
<dbReference type="OrthoDB" id="2755449at2759"/>
<feature type="compositionally biased region" description="Polar residues" evidence="1">
    <location>
        <begin position="18"/>
        <end position="36"/>
    </location>
</feature>
<feature type="compositionally biased region" description="Basic and acidic residues" evidence="1">
    <location>
        <begin position="115"/>
        <end position="124"/>
    </location>
</feature>
<name>A0A1Y2ISJ0_TRAC3</name>
<reference evidence="2 3" key="1">
    <citation type="journal article" date="2015" name="Biotechnol. Biofuels">
        <title>Enhanced degradation of softwood versus hardwood by the white-rot fungus Pycnoporus coccineus.</title>
        <authorList>
            <person name="Couturier M."/>
            <person name="Navarro D."/>
            <person name="Chevret D."/>
            <person name="Henrissat B."/>
            <person name="Piumi F."/>
            <person name="Ruiz-Duenas F.J."/>
            <person name="Martinez A.T."/>
            <person name="Grigoriev I.V."/>
            <person name="Riley R."/>
            <person name="Lipzen A."/>
            <person name="Berrin J.G."/>
            <person name="Master E.R."/>
            <person name="Rosso M.N."/>
        </authorList>
    </citation>
    <scope>NUCLEOTIDE SEQUENCE [LARGE SCALE GENOMIC DNA]</scope>
    <source>
        <strain evidence="2 3">BRFM310</strain>
    </source>
</reference>
<evidence type="ECO:0000256" key="1">
    <source>
        <dbReference type="SAM" id="MobiDB-lite"/>
    </source>
</evidence>
<sequence>MNVNKRKLDAGNGPASDAPSTPSGSRSSAITTSPRGTRQGLPTPPASLPPRPGTSATSPSTIAAPSGPRAERQGGRQPPPHIRDQLASALHRPGTPLTSGGVDGDEAAQRSSKRARTDGRRNGRVDAPSVQTPGAADSGNGRGPESPNVEAPQPSLLSRLMGGVANGKEPASLPKESQRGQGHRNRIDRERNGTDPLVPAKRRAEPSADPAAQSSAARPLARLSRSSPDRDPVGGYSIRGAARAANRSSPVASDGPGSKGAASLLQRLQPLGEGGADEGGGRRGRKRGRHA</sequence>
<feature type="region of interest" description="Disordered" evidence="1">
    <location>
        <begin position="1"/>
        <end position="291"/>
    </location>
</feature>
<dbReference type="EMBL" id="KZ084098">
    <property type="protein sequence ID" value="OSD04109.1"/>
    <property type="molecule type" value="Genomic_DNA"/>
</dbReference>
<feature type="compositionally biased region" description="Pro residues" evidence="1">
    <location>
        <begin position="42"/>
        <end position="52"/>
    </location>
</feature>
<keyword evidence="3" id="KW-1185">Reference proteome</keyword>
<gene>
    <name evidence="2" type="ORF">PYCCODRAFT_177186</name>
</gene>
<organism evidence="2 3">
    <name type="scientific">Trametes coccinea (strain BRFM310)</name>
    <name type="common">Pycnoporus coccineus</name>
    <dbReference type="NCBI Taxonomy" id="1353009"/>
    <lineage>
        <taxon>Eukaryota</taxon>
        <taxon>Fungi</taxon>
        <taxon>Dikarya</taxon>
        <taxon>Basidiomycota</taxon>
        <taxon>Agaricomycotina</taxon>
        <taxon>Agaricomycetes</taxon>
        <taxon>Polyporales</taxon>
        <taxon>Polyporaceae</taxon>
        <taxon>Trametes</taxon>
    </lineage>
</organism>
<evidence type="ECO:0000313" key="3">
    <source>
        <dbReference type="Proteomes" id="UP000193067"/>
    </source>
</evidence>
<evidence type="ECO:0000313" key="2">
    <source>
        <dbReference type="EMBL" id="OSD04109.1"/>
    </source>
</evidence>
<feature type="compositionally biased region" description="Low complexity" evidence="1">
    <location>
        <begin position="207"/>
        <end position="219"/>
    </location>
</feature>
<feature type="compositionally biased region" description="Basic residues" evidence="1">
    <location>
        <begin position="282"/>
        <end position="291"/>
    </location>
</feature>
<dbReference type="AlphaFoldDB" id="A0A1Y2ISJ0"/>
<protein>
    <submittedName>
        <fullName evidence="2">Uncharacterized protein</fullName>
    </submittedName>
</protein>
<proteinExistence type="predicted"/>
<accession>A0A1Y2ISJ0</accession>
<dbReference type="Proteomes" id="UP000193067">
    <property type="component" value="Unassembled WGS sequence"/>
</dbReference>